<dbReference type="InterPro" id="IPR002725">
    <property type="entry name" value="YgjP-like_metallopeptidase"/>
</dbReference>
<protein>
    <submittedName>
        <fullName evidence="2">M48 family metallopeptidase</fullName>
    </submittedName>
</protein>
<gene>
    <name evidence="2" type="ORF">H7F16_16245</name>
</gene>
<accession>A0A842IBW5</accession>
<dbReference type="EMBL" id="JACLQD010000005">
    <property type="protein sequence ID" value="MBC2837069.1"/>
    <property type="molecule type" value="Genomic_DNA"/>
</dbReference>
<dbReference type="Proteomes" id="UP000555411">
    <property type="component" value="Unassembled WGS sequence"/>
</dbReference>
<keyword evidence="3" id="KW-1185">Reference proteome</keyword>
<dbReference type="Pfam" id="PF01863">
    <property type="entry name" value="YgjP-like"/>
    <property type="match status" value="1"/>
</dbReference>
<name>A0A842IBW5_9RHOB</name>
<evidence type="ECO:0000313" key="2">
    <source>
        <dbReference type="EMBL" id="MBC2837069.1"/>
    </source>
</evidence>
<dbReference type="InterPro" id="IPR053136">
    <property type="entry name" value="UTP_pyrophosphatase-like"/>
</dbReference>
<reference evidence="2 3" key="1">
    <citation type="journal article" date="2017" name="Int. J. Syst. Evol. Microbiol.">
        <title>Gemmobacter straminiformis sp. nov., isolated from an artificial fountain.</title>
        <authorList>
            <person name="Kang J.Y."/>
            <person name="Kim M.J."/>
            <person name="Chun J."/>
            <person name="Son K.P."/>
            <person name="Jahng K.Y."/>
        </authorList>
    </citation>
    <scope>NUCLEOTIDE SEQUENCE [LARGE SCALE GENOMIC DNA]</scope>
    <source>
        <strain evidence="2 3">CAM-8</strain>
    </source>
</reference>
<sequence>MPVLLASGAHGDAVEITLKRSARARRFSLRVSRLDGRVTLSMPLRAREAEAMAFARAQEEWIRSTLAQMPQRAGVGIGGVIPVEGRMLRLVAGTGRGVRVEGETLVIGGDPAQAGARAGAFLKALARERLVAASDRYAAAIGRKVSRVTLRDTRSRWGSCAHDGALMYSWRLVMAPPSVLDYVAAHEVAHMVEMNHSDAFWAVVEGLYPRWQVQRKWLHNEGQALHGYRFGD</sequence>
<dbReference type="PANTHER" id="PTHR30399:SF1">
    <property type="entry name" value="UTP PYROPHOSPHATASE"/>
    <property type="match status" value="1"/>
</dbReference>
<dbReference type="Gene3D" id="3.30.2010.10">
    <property type="entry name" value="Metalloproteases ('zincins'), catalytic domain"/>
    <property type="match status" value="1"/>
</dbReference>
<evidence type="ECO:0000259" key="1">
    <source>
        <dbReference type="Pfam" id="PF01863"/>
    </source>
</evidence>
<feature type="domain" description="YgjP-like metallopeptidase" evidence="1">
    <location>
        <begin position="26"/>
        <end position="220"/>
    </location>
</feature>
<dbReference type="AlphaFoldDB" id="A0A842IBW5"/>
<proteinExistence type="predicted"/>
<dbReference type="RefSeq" id="WP_185798685.1">
    <property type="nucleotide sequence ID" value="NZ_JACLQD010000005.1"/>
</dbReference>
<dbReference type="CDD" id="cd07344">
    <property type="entry name" value="M48_yhfN_like"/>
    <property type="match status" value="1"/>
</dbReference>
<comment type="caution">
    <text evidence="2">The sequence shown here is derived from an EMBL/GenBank/DDBJ whole genome shotgun (WGS) entry which is preliminary data.</text>
</comment>
<evidence type="ECO:0000313" key="3">
    <source>
        <dbReference type="Proteomes" id="UP000555411"/>
    </source>
</evidence>
<dbReference type="PANTHER" id="PTHR30399">
    <property type="entry name" value="UNCHARACTERIZED PROTEIN YGJP"/>
    <property type="match status" value="1"/>
</dbReference>
<organism evidence="2 3">
    <name type="scientific">Paragemmobacter straminiformis</name>
    <dbReference type="NCBI Taxonomy" id="2045119"/>
    <lineage>
        <taxon>Bacteria</taxon>
        <taxon>Pseudomonadati</taxon>
        <taxon>Pseudomonadota</taxon>
        <taxon>Alphaproteobacteria</taxon>
        <taxon>Rhodobacterales</taxon>
        <taxon>Paracoccaceae</taxon>
        <taxon>Paragemmobacter</taxon>
    </lineage>
</organism>